<keyword evidence="2" id="KW-1185">Reference proteome</keyword>
<dbReference type="EMBL" id="FUXP01000003">
    <property type="protein sequence ID" value="SJZ94431.1"/>
    <property type="molecule type" value="Genomic_DNA"/>
</dbReference>
<sequence length="258" mass="28166">MTTNSQFDRYAEAIASLPEAFATQMPLPNALRMTANHRHEVYYAPFDHVTLTARVVIVGITPGRMQAVAALEAARQALRRGLPHTEAAEIAKATASFAGPMRRNLVDLLDHVGVANRLGICSTAEFWGAEQHLAHFTSALRYPVFEGGKNYSGGKLEASTLLMGELNRWFSTECRDLPAALYVPLGPTALKACERQVATGILKRDQILAGLPHPSGANAERIAYFLGRKPRHLLSAKTRPETLEAGRDRALRTVAGWA</sequence>
<gene>
    <name evidence="1" type="ORF">SAMN02745674_01358</name>
</gene>
<evidence type="ECO:0008006" key="3">
    <source>
        <dbReference type="Google" id="ProtNLM"/>
    </source>
</evidence>
<name>A0A1T4PT19_9GAMM</name>
<organism evidence="1 2">
    <name type="scientific">Lysobacter spongiicola DSM 21749</name>
    <dbReference type="NCBI Taxonomy" id="1122188"/>
    <lineage>
        <taxon>Bacteria</taxon>
        <taxon>Pseudomonadati</taxon>
        <taxon>Pseudomonadota</taxon>
        <taxon>Gammaproteobacteria</taxon>
        <taxon>Lysobacterales</taxon>
        <taxon>Lysobacteraceae</taxon>
        <taxon>Novilysobacter</taxon>
    </lineage>
</organism>
<protein>
    <recommendedName>
        <fullName evidence="3">Uracil DNA glycosylase superfamily protein</fullName>
    </recommendedName>
</protein>
<dbReference type="Proteomes" id="UP000190061">
    <property type="component" value="Unassembled WGS sequence"/>
</dbReference>
<evidence type="ECO:0000313" key="2">
    <source>
        <dbReference type="Proteomes" id="UP000190061"/>
    </source>
</evidence>
<evidence type="ECO:0000313" key="1">
    <source>
        <dbReference type="EMBL" id="SJZ94431.1"/>
    </source>
</evidence>
<accession>A0A1T4PT19</accession>
<dbReference type="RefSeq" id="WP_078757946.1">
    <property type="nucleotide sequence ID" value="NZ_FUXP01000003.1"/>
</dbReference>
<dbReference type="OrthoDB" id="573462at2"/>
<reference evidence="1 2" key="1">
    <citation type="submission" date="2017-02" db="EMBL/GenBank/DDBJ databases">
        <authorList>
            <person name="Peterson S.W."/>
        </authorList>
    </citation>
    <scope>NUCLEOTIDE SEQUENCE [LARGE SCALE GENOMIC DNA]</scope>
    <source>
        <strain evidence="1 2">DSM 21749</strain>
    </source>
</reference>
<proteinExistence type="predicted"/>
<dbReference type="AlphaFoldDB" id="A0A1T4PT19"/>